<evidence type="ECO:0000256" key="3">
    <source>
        <dbReference type="ARBA" id="ARBA00023315"/>
    </source>
</evidence>
<sequence>MIIFLPGIVLPFFFGSRFGVVGYFFLYLWSWVFSQLTFIRYKFYGRENFKKGKAYIYVSNHTSFLDLPGIRMIIPGQFRPLAKKELLKIPIFGWIAQAATIIVDRSSPESRKKSIDRLKQLLRQGISILIFAEGTQNRTKEILQPFHDGAFRIAVDTQRPILPMVVIGAGRLMPPGTINLRPGLIRIYVGDEIPTEGLSTNEVKDLKEKTFAKMKELYIKNA</sequence>
<comment type="pathway">
    <text evidence="1">Lipid metabolism.</text>
</comment>
<keyword evidence="4" id="KW-1133">Transmembrane helix</keyword>
<evidence type="ECO:0000256" key="4">
    <source>
        <dbReference type="SAM" id="Phobius"/>
    </source>
</evidence>
<name>A0ABS5VL29_9BACT</name>
<evidence type="ECO:0000256" key="1">
    <source>
        <dbReference type="ARBA" id="ARBA00005189"/>
    </source>
</evidence>
<dbReference type="CDD" id="cd07989">
    <property type="entry name" value="LPLAT_AGPAT-like"/>
    <property type="match status" value="1"/>
</dbReference>
<dbReference type="PANTHER" id="PTHR10434">
    <property type="entry name" value="1-ACYL-SN-GLYCEROL-3-PHOSPHATE ACYLTRANSFERASE"/>
    <property type="match status" value="1"/>
</dbReference>
<dbReference type="EMBL" id="JAHESD010000003">
    <property type="protein sequence ID" value="MBT1702150.1"/>
    <property type="molecule type" value="Genomic_DNA"/>
</dbReference>
<evidence type="ECO:0000256" key="2">
    <source>
        <dbReference type="ARBA" id="ARBA00022679"/>
    </source>
</evidence>
<gene>
    <name evidence="6" type="ORF">KK060_02610</name>
</gene>
<evidence type="ECO:0000259" key="5">
    <source>
        <dbReference type="SMART" id="SM00563"/>
    </source>
</evidence>
<keyword evidence="2" id="KW-0808">Transferase</keyword>
<dbReference type="PANTHER" id="PTHR10434:SF11">
    <property type="entry name" value="1-ACYL-SN-GLYCEROL-3-PHOSPHATE ACYLTRANSFERASE"/>
    <property type="match status" value="1"/>
</dbReference>
<keyword evidence="3 6" id="KW-0012">Acyltransferase</keyword>
<dbReference type="GO" id="GO:0016746">
    <property type="term" value="F:acyltransferase activity"/>
    <property type="evidence" value="ECO:0007669"/>
    <property type="project" value="UniProtKB-KW"/>
</dbReference>
<dbReference type="Pfam" id="PF01553">
    <property type="entry name" value="Acyltransferase"/>
    <property type="match status" value="1"/>
</dbReference>
<dbReference type="InterPro" id="IPR002123">
    <property type="entry name" value="Plipid/glycerol_acylTrfase"/>
</dbReference>
<accession>A0ABS5VL29</accession>
<keyword evidence="4" id="KW-0812">Transmembrane</keyword>
<proteinExistence type="predicted"/>
<dbReference type="Proteomes" id="UP000772618">
    <property type="component" value="Unassembled WGS sequence"/>
</dbReference>
<reference evidence="6 7" key="1">
    <citation type="submission" date="2021-05" db="EMBL/GenBank/DDBJ databases">
        <title>A Polyphasic approach of four new species of the genus Ohtaekwangia: Ohtaekwangia histidinii sp. nov., Ohtaekwangia cretensis sp. nov., Ohtaekwangia indiensis sp. nov., Ohtaekwangia reichenbachii sp. nov. from diverse environment.</title>
        <authorList>
            <person name="Octaviana S."/>
        </authorList>
    </citation>
    <scope>NUCLEOTIDE SEQUENCE [LARGE SCALE GENOMIC DNA]</scope>
    <source>
        <strain evidence="6 7">PWU20</strain>
    </source>
</reference>
<feature type="transmembrane region" description="Helical" evidence="4">
    <location>
        <begin position="12"/>
        <end position="33"/>
    </location>
</feature>
<keyword evidence="7" id="KW-1185">Reference proteome</keyword>
<evidence type="ECO:0000313" key="7">
    <source>
        <dbReference type="Proteomes" id="UP000772618"/>
    </source>
</evidence>
<dbReference type="RefSeq" id="WP_254151875.1">
    <property type="nucleotide sequence ID" value="NZ_JAHESD010000003.1"/>
</dbReference>
<feature type="domain" description="Phospholipid/glycerol acyltransferase" evidence="5">
    <location>
        <begin position="55"/>
        <end position="169"/>
    </location>
</feature>
<dbReference type="SMART" id="SM00563">
    <property type="entry name" value="PlsC"/>
    <property type="match status" value="1"/>
</dbReference>
<comment type="caution">
    <text evidence="6">The sequence shown here is derived from an EMBL/GenBank/DDBJ whole genome shotgun (WGS) entry which is preliminary data.</text>
</comment>
<keyword evidence="4" id="KW-0472">Membrane</keyword>
<organism evidence="6 7">
    <name type="scientific">Chryseosolibacter indicus</name>
    <dbReference type="NCBI Taxonomy" id="2782351"/>
    <lineage>
        <taxon>Bacteria</taxon>
        <taxon>Pseudomonadati</taxon>
        <taxon>Bacteroidota</taxon>
        <taxon>Cytophagia</taxon>
        <taxon>Cytophagales</taxon>
        <taxon>Chryseotaleaceae</taxon>
        <taxon>Chryseosolibacter</taxon>
    </lineage>
</organism>
<dbReference type="SUPFAM" id="SSF69593">
    <property type="entry name" value="Glycerol-3-phosphate (1)-acyltransferase"/>
    <property type="match status" value="1"/>
</dbReference>
<protein>
    <submittedName>
        <fullName evidence="6">1-acyl-sn-glycerol-3-phosphate acyltransferase</fullName>
    </submittedName>
</protein>
<evidence type="ECO:0000313" key="6">
    <source>
        <dbReference type="EMBL" id="MBT1702150.1"/>
    </source>
</evidence>